<protein>
    <recommendedName>
        <fullName evidence="3">DNA polymerase kappa</fullName>
        <ecNumber evidence="2">2.7.7.7</ecNumber>
    </recommendedName>
</protein>
<accession>A0A4D5RMD4</accession>
<dbReference type="SMART" id="SM00734">
    <property type="entry name" value="ZnF_Rad18"/>
    <property type="match status" value="2"/>
</dbReference>
<keyword evidence="8" id="KW-0227">DNA damage</keyword>
<dbReference type="FunFam" id="3.30.1490.100:FF:000004">
    <property type="entry name" value="DNA polymerase IV"/>
    <property type="match status" value="1"/>
</dbReference>
<proteinExistence type="inferred from homology"/>
<dbReference type="Gene3D" id="1.10.150.810">
    <property type="match status" value="1"/>
</dbReference>
<feature type="compositionally biased region" description="Polar residues" evidence="15">
    <location>
        <begin position="512"/>
        <end position="531"/>
    </location>
</feature>
<dbReference type="InterPro" id="IPR022880">
    <property type="entry name" value="DNApol_IV"/>
</dbReference>
<dbReference type="OMA" id="EVYTRQV"/>
<dbReference type="Gene3D" id="1.10.150.20">
    <property type="entry name" value="5' to 3' exonuclease, C-terminal subdomain"/>
    <property type="match status" value="1"/>
</dbReference>
<evidence type="ECO:0000256" key="15">
    <source>
        <dbReference type="SAM" id="MobiDB-lite"/>
    </source>
</evidence>
<feature type="region of interest" description="Disordered" evidence="15">
    <location>
        <begin position="567"/>
        <end position="614"/>
    </location>
</feature>
<evidence type="ECO:0000256" key="6">
    <source>
        <dbReference type="ARBA" id="ARBA00022705"/>
    </source>
</evidence>
<dbReference type="InterPro" id="IPR050116">
    <property type="entry name" value="DNA_polymerase-Y"/>
</dbReference>
<evidence type="ECO:0000256" key="8">
    <source>
        <dbReference type="ARBA" id="ARBA00022763"/>
    </source>
</evidence>
<dbReference type="Gene3D" id="3.30.160.60">
    <property type="entry name" value="Classic Zinc Finger"/>
    <property type="match status" value="2"/>
</dbReference>
<dbReference type="Gene3D" id="3.40.1170.60">
    <property type="match status" value="1"/>
</dbReference>
<sequence>METQDMKILELNASKAGLEGVDKDRVNKIIQAASKGTPYYEHQQKRQQRINLRIESMLAELAQLTPTQLQASEQKMDALVEKMERSRDLSRIVVHVDMDAYFAAVEMRDDPSLRDKPMAVGSMGMLSTSNYEARKFGVRAAMPGFIGKKLCPSLLIVRPNFNKYSSVSAEVRKVMARYDEDFMPVGLDEAYLDITDHVNATDADPEDIVREMRNEIFEATQLTASAGIAPNMFLAKVCSDIRKPNNQFRLPNDINAVREFVRSLPIRKVPGIGAVQEQLLRALGAQTCHDLWVKRAAIGHLFGMTSARFYLRAALGLGCTEVKCDSARKSKSVEETFSELSSPEALVSKCEELCEQLCEQVEDDGITGRVVTLKIKTVAFDVMTRSVTLDSATNRIEPIKKAALRLLRQEIAAAKPDCPLRLRLMGVRLSGLNDGASSSASQPTLSSFLSGRTATTCPVCGKTLGSSSSEFVNAHLDSCLRDASSEPAREEDVESASRLAPVKVENSDETDNNTATPGSPITDGPSTSSTPIQCPVCGQAIQETDWSKVNGHIDACLNRPAIREMLSSQTLTPASGKRRTETARSQRSKKRPKSSQSDEPNRITKYLSPSTSKA</sequence>
<feature type="domain" description="UmuC" evidence="16">
    <location>
        <begin position="93"/>
        <end position="273"/>
    </location>
</feature>
<dbReference type="InterPro" id="IPR001126">
    <property type="entry name" value="UmuC"/>
</dbReference>
<dbReference type="PROSITE" id="PS50173">
    <property type="entry name" value="UMUC"/>
    <property type="match status" value="1"/>
</dbReference>
<keyword evidence="7" id="KW-0479">Metal-binding</keyword>
<dbReference type="PANTHER" id="PTHR11076">
    <property type="entry name" value="DNA REPAIR POLYMERASE UMUC / TRANSFERASE FAMILY MEMBER"/>
    <property type="match status" value="1"/>
</dbReference>
<dbReference type="InterPro" id="IPR017961">
    <property type="entry name" value="DNA_pol_Y-fam_little_finger"/>
</dbReference>
<dbReference type="EMBL" id="GHJT01004364">
    <property type="protein sequence ID" value="MOY38335.1"/>
    <property type="molecule type" value="Transcribed_RNA"/>
</dbReference>
<dbReference type="Pfam" id="PF00817">
    <property type="entry name" value="IMS"/>
    <property type="match status" value="1"/>
</dbReference>
<dbReference type="VEuPathDB" id="VectorBase:ISCP_028599"/>
<evidence type="ECO:0000256" key="7">
    <source>
        <dbReference type="ARBA" id="ARBA00022723"/>
    </source>
</evidence>
<dbReference type="KEGG" id="isc:8023733"/>
<keyword evidence="5" id="KW-0548">Nucleotidyltransferase</keyword>
<dbReference type="SUPFAM" id="SSF56672">
    <property type="entry name" value="DNA/RNA polymerases"/>
    <property type="match status" value="1"/>
</dbReference>
<dbReference type="GO" id="GO:0008270">
    <property type="term" value="F:zinc ion binding"/>
    <property type="evidence" value="ECO:0007669"/>
    <property type="project" value="UniProtKB-KW"/>
</dbReference>
<dbReference type="InterPro" id="IPR006642">
    <property type="entry name" value="Rad18_UBZ4"/>
</dbReference>
<keyword evidence="6" id="KW-0235">DNA replication</keyword>
<dbReference type="GO" id="GO:0006260">
    <property type="term" value="P:DNA replication"/>
    <property type="evidence" value="ECO:0007669"/>
    <property type="project" value="UniProtKB-KW"/>
</dbReference>
<evidence type="ECO:0000259" key="16">
    <source>
        <dbReference type="PROSITE" id="PS50173"/>
    </source>
</evidence>
<evidence type="ECO:0000256" key="11">
    <source>
        <dbReference type="ARBA" id="ARBA00022842"/>
    </source>
</evidence>
<evidence type="ECO:0000256" key="13">
    <source>
        <dbReference type="ARBA" id="ARBA00023204"/>
    </source>
</evidence>
<evidence type="ECO:0000256" key="2">
    <source>
        <dbReference type="ARBA" id="ARBA00012417"/>
    </source>
</evidence>
<evidence type="ECO:0000256" key="12">
    <source>
        <dbReference type="ARBA" id="ARBA00022932"/>
    </source>
</evidence>
<evidence type="ECO:0000256" key="1">
    <source>
        <dbReference type="ARBA" id="ARBA00010945"/>
    </source>
</evidence>
<dbReference type="Pfam" id="PF11798">
    <property type="entry name" value="IMS_HHH"/>
    <property type="match status" value="1"/>
</dbReference>
<dbReference type="CDD" id="cd03586">
    <property type="entry name" value="PolY_Pol_IV_kappa"/>
    <property type="match status" value="1"/>
</dbReference>
<dbReference type="VEuPathDB" id="VectorBase:ISCI000338"/>
<organism evidence="17">
    <name type="scientific">Ixodes scapularis</name>
    <name type="common">Black-legged tick</name>
    <name type="synonym">Deer tick</name>
    <dbReference type="NCBI Taxonomy" id="6945"/>
    <lineage>
        <taxon>Eukaryota</taxon>
        <taxon>Metazoa</taxon>
        <taxon>Ecdysozoa</taxon>
        <taxon>Arthropoda</taxon>
        <taxon>Chelicerata</taxon>
        <taxon>Arachnida</taxon>
        <taxon>Acari</taxon>
        <taxon>Parasitiformes</taxon>
        <taxon>Ixodida</taxon>
        <taxon>Ixodoidea</taxon>
        <taxon>Ixodidae</taxon>
        <taxon>Ixodinae</taxon>
        <taxon>Ixodes</taxon>
    </lineage>
</organism>
<evidence type="ECO:0000256" key="10">
    <source>
        <dbReference type="ARBA" id="ARBA00022833"/>
    </source>
</evidence>
<keyword evidence="4" id="KW-0808">Transferase</keyword>
<evidence type="ECO:0000313" key="17">
    <source>
        <dbReference type="EMBL" id="MOY38335.1"/>
    </source>
</evidence>
<feature type="non-terminal residue" evidence="17">
    <location>
        <position position="614"/>
    </location>
</feature>
<dbReference type="NCBIfam" id="NF002677">
    <property type="entry name" value="PRK02406.1"/>
    <property type="match status" value="1"/>
</dbReference>
<dbReference type="FunFam" id="1.10.150.810:FF:000003">
    <property type="entry name" value="DNA polymerase kappa subunit"/>
    <property type="match status" value="1"/>
</dbReference>
<dbReference type="PANTHER" id="PTHR11076:SF33">
    <property type="entry name" value="DNA POLYMERASE KAPPA"/>
    <property type="match status" value="1"/>
</dbReference>
<feature type="region of interest" description="Disordered" evidence="15">
    <location>
        <begin position="483"/>
        <end position="531"/>
    </location>
</feature>
<comment type="similarity">
    <text evidence="1">Belongs to the DNA polymerase type-Y family.</text>
</comment>
<keyword evidence="13" id="KW-0234">DNA repair</keyword>
<dbReference type="GO" id="GO:0006281">
    <property type="term" value="P:DNA repair"/>
    <property type="evidence" value="ECO:0007669"/>
    <property type="project" value="UniProtKB-KW"/>
</dbReference>
<evidence type="ECO:0000256" key="4">
    <source>
        <dbReference type="ARBA" id="ARBA00022679"/>
    </source>
</evidence>
<dbReference type="VEuPathDB" id="VectorBase:ISCW000338"/>
<dbReference type="OrthoDB" id="1747274at2759"/>
<dbReference type="FunFam" id="3.30.160.60:FF:003791">
    <property type="match status" value="1"/>
</dbReference>
<keyword evidence="9" id="KW-0863">Zinc-finger</keyword>
<dbReference type="SUPFAM" id="SSF100879">
    <property type="entry name" value="Lesion bypass DNA polymerase (Y-family), little finger domain"/>
    <property type="match status" value="1"/>
</dbReference>
<dbReference type="FunFam" id="3.40.1170.60:FF:000002">
    <property type="entry name" value="Polymerase (DNA directed) kappa"/>
    <property type="match status" value="1"/>
</dbReference>
<keyword evidence="10" id="KW-0862">Zinc</keyword>
<dbReference type="InterPro" id="IPR036775">
    <property type="entry name" value="DNA_pol_Y-fam_lit_finger_sf"/>
</dbReference>
<dbReference type="Gene3D" id="3.30.1490.100">
    <property type="entry name" value="DNA polymerase, Y-family, little finger domain"/>
    <property type="match status" value="1"/>
</dbReference>
<dbReference type="EC" id="2.7.7.7" evidence="2"/>
<dbReference type="InterPro" id="IPR043128">
    <property type="entry name" value="Rev_trsase/Diguanyl_cyclase"/>
</dbReference>
<evidence type="ECO:0000256" key="14">
    <source>
        <dbReference type="ARBA" id="ARBA00049244"/>
    </source>
</evidence>
<dbReference type="GO" id="GO:0003887">
    <property type="term" value="F:DNA-directed DNA polymerase activity"/>
    <property type="evidence" value="ECO:0007669"/>
    <property type="project" value="UniProtKB-KW"/>
</dbReference>
<dbReference type="AlphaFoldDB" id="A0A4D5RMD4"/>
<evidence type="ECO:0000256" key="9">
    <source>
        <dbReference type="ARBA" id="ARBA00022771"/>
    </source>
</evidence>
<dbReference type="GeneID" id="8023733"/>
<keyword evidence="11" id="KW-0460">Magnesium</keyword>
<reference evidence="17" key="1">
    <citation type="submission" date="2019-04" db="EMBL/GenBank/DDBJ databases">
        <title>An insight into the mialome of Ixodes scapularis.</title>
        <authorList>
            <person name="Ribeiro J.M."/>
            <person name="Mather T.N."/>
            <person name="Karim S."/>
        </authorList>
    </citation>
    <scope>NUCLEOTIDE SEQUENCE</scope>
</reference>
<keyword evidence="12" id="KW-0239">DNA-directed DNA polymerase</keyword>
<dbReference type="InterPro" id="IPR024728">
    <property type="entry name" value="PolY_HhH_motif"/>
</dbReference>
<comment type="catalytic activity">
    <reaction evidence="14">
        <text>DNA(n) + a 2'-deoxyribonucleoside 5'-triphosphate = DNA(n+1) + diphosphate</text>
        <dbReference type="Rhea" id="RHEA:22508"/>
        <dbReference type="Rhea" id="RHEA-COMP:17339"/>
        <dbReference type="Rhea" id="RHEA-COMP:17340"/>
        <dbReference type="ChEBI" id="CHEBI:33019"/>
        <dbReference type="ChEBI" id="CHEBI:61560"/>
        <dbReference type="ChEBI" id="CHEBI:173112"/>
        <dbReference type="EC" id="2.7.7.7"/>
    </reaction>
</comment>
<dbReference type="PIRSF" id="PIRSF036603">
    <property type="entry name" value="DPol_eta"/>
    <property type="match status" value="1"/>
</dbReference>
<dbReference type="GO" id="GO:0003684">
    <property type="term" value="F:damaged DNA binding"/>
    <property type="evidence" value="ECO:0007669"/>
    <property type="project" value="InterPro"/>
</dbReference>
<evidence type="ECO:0000256" key="3">
    <source>
        <dbReference type="ARBA" id="ARBA00016178"/>
    </source>
</evidence>
<evidence type="ECO:0000256" key="5">
    <source>
        <dbReference type="ARBA" id="ARBA00022695"/>
    </source>
</evidence>
<dbReference type="RefSeq" id="XP_029828982.1">
    <property type="nucleotide sequence ID" value="XM_029973122.4"/>
</dbReference>
<dbReference type="Pfam" id="PF11799">
    <property type="entry name" value="IMS_C"/>
    <property type="match status" value="1"/>
</dbReference>
<dbReference type="Gene3D" id="3.30.70.270">
    <property type="match status" value="2"/>
</dbReference>
<dbReference type="InterPro" id="IPR043502">
    <property type="entry name" value="DNA/RNA_pol_sf"/>
</dbReference>
<name>A0A4D5RMD4_IXOSC</name>
<dbReference type="HAMAP" id="MF_01113">
    <property type="entry name" value="DNApol_IV"/>
    <property type="match status" value="1"/>
</dbReference>
<dbReference type="FunFam" id="3.30.70.270:FF:000014">
    <property type="entry name" value="DNA polymerase kappa subunit"/>
    <property type="match status" value="1"/>
</dbReference>